<proteinExistence type="predicted"/>
<protein>
    <submittedName>
        <fullName evidence="1">Uncharacterized protein</fullName>
    </submittedName>
</protein>
<organism evidence="1 2">
    <name type="scientific">Seohaeicola nanhaiensis</name>
    <dbReference type="NCBI Taxonomy" id="1387282"/>
    <lineage>
        <taxon>Bacteria</taxon>
        <taxon>Pseudomonadati</taxon>
        <taxon>Pseudomonadota</taxon>
        <taxon>Alphaproteobacteria</taxon>
        <taxon>Rhodobacterales</taxon>
        <taxon>Roseobacteraceae</taxon>
        <taxon>Seohaeicola</taxon>
    </lineage>
</organism>
<gene>
    <name evidence="1" type="ORF">ACFO5X_07345</name>
</gene>
<dbReference type="EMBL" id="JBHSGI010000005">
    <property type="protein sequence ID" value="MFC4668362.1"/>
    <property type="molecule type" value="Genomic_DNA"/>
</dbReference>
<sequence>MADRTPTTAQFIAANPAHYSDRPWLYATAWGILLAARGRTLNPETAGPAAHLIARPDLSDRIRAHATSIGWPERRTLRCPGART</sequence>
<reference evidence="2" key="1">
    <citation type="journal article" date="2019" name="Int. J. Syst. Evol. Microbiol.">
        <title>The Global Catalogue of Microorganisms (GCM) 10K type strain sequencing project: providing services to taxonomists for standard genome sequencing and annotation.</title>
        <authorList>
            <consortium name="The Broad Institute Genomics Platform"/>
            <consortium name="The Broad Institute Genome Sequencing Center for Infectious Disease"/>
            <person name="Wu L."/>
            <person name="Ma J."/>
        </authorList>
    </citation>
    <scope>NUCLEOTIDE SEQUENCE [LARGE SCALE GENOMIC DNA]</scope>
    <source>
        <strain evidence="2">CGMCC 4.7283</strain>
    </source>
</reference>
<comment type="caution">
    <text evidence="1">The sequence shown here is derived from an EMBL/GenBank/DDBJ whole genome shotgun (WGS) entry which is preliminary data.</text>
</comment>
<name>A0ABV9KE55_9RHOB</name>
<dbReference type="Proteomes" id="UP001595973">
    <property type="component" value="Unassembled WGS sequence"/>
</dbReference>
<accession>A0ABV9KE55</accession>
<evidence type="ECO:0000313" key="1">
    <source>
        <dbReference type="EMBL" id="MFC4668362.1"/>
    </source>
</evidence>
<keyword evidence="2" id="KW-1185">Reference proteome</keyword>
<evidence type="ECO:0000313" key="2">
    <source>
        <dbReference type="Proteomes" id="UP001595973"/>
    </source>
</evidence>
<dbReference type="RefSeq" id="WP_380716639.1">
    <property type="nucleotide sequence ID" value="NZ_JBHSGI010000005.1"/>
</dbReference>